<evidence type="ECO:0000313" key="3">
    <source>
        <dbReference type="Proteomes" id="UP000286716"/>
    </source>
</evidence>
<dbReference type="Pfam" id="PF14082">
    <property type="entry name" value="SduA_C"/>
    <property type="match status" value="1"/>
</dbReference>
<organism evidence="2 3">
    <name type="scientific">Amycolatopsis balhimycina DSM 5908</name>
    <dbReference type="NCBI Taxonomy" id="1081091"/>
    <lineage>
        <taxon>Bacteria</taxon>
        <taxon>Bacillati</taxon>
        <taxon>Actinomycetota</taxon>
        <taxon>Actinomycetes</taxon>
        <taxon>Pseudonocardiales</taxon>
        <taxon>Pseudonocardiaceae</taxon>
        <taxon>Amycolatopsis</taxon>
    </lineage>
</organism>
<keyword evidence="3" id="KW-1185">Reference proteome</keyword>
<evidence type="ECO:0000313" key="2">
    <source>
        <dbReference type="EMBL" id="RSM46076.1"/>
    </source>
</evidence>
<dbReference type="EMBL" id="QHHU01000014">
    <property type="protein sequence ID" value="RSM46076.1"/>
    <property type="molecule type" value="Genomic_DNA"/>
</dbReference>
<proteinExistence type="predicted"/>
<dbReference type="AlphaFoldDB" id="A0A428WSL9"/>
<dbReference type="InterPro" id="IPR025359">
    <property type="entry name" value="SduA_C"/>
</dbReference>
<name>A0A428WSL9_AMYBA</name>
<accession>A0A428WSL9</accession>
<protein>
    <submittedName>
        <fullName evidence="2">DUF4263 domain-containing protein</fullName>
    </submittedName>
</protein>
<dbReference type="Proteomes" id="UP000286716">
    <property type="component" value="Unassembled WGS sequence"/>
</dbReference>
<evidence type="ECO:0000259" key="1">
    <source>
        <dbReference type="Pfam" id="PF14082"/>
    </source>
</evidence>
<gene>
    <name evidence="2" type="ORF">DMA12_12390</name>
</gene>
<sequence>MTSTPDEPDPAEELRKLIENSAPEDDWRHVETAVVHRSDDVYKTATIWFVPTGGDDGKLILVAQSWSPRPGHSGFHLRPGASQWTCEDAAIGELHRLLSARFGTPSGTAEPQTEPDAPLSAVIRKVQTGEADAGQLAQLAEALAEAPHAAEILAAHGAGQVLLDGIQAAKQRDVITALSDVVRDPAAKENDFQRILEESWWMFGGRFVDKTKRRLLAVMTQLDVPLIRADGALHVVELKRACIRDLIIPYRKFFVVGPEVNKAVGQTLNYLRELDEERNSIKQKLGIECRRAFATVVIGHPGHVGDPEVREHVPETLRTYNAHLSRVEVITYADLIQGAEKALELAPSPAG</sequence>
<dbReference type="RefSeq" id="WP_020643856.1">
    <property type="nucleotide sequence ID" value="NZ_QHHU01000014.1"/>
</dbReference>
<comment type="caution">
    <text evidence="2">The sequence shown here is derived from an EMBL/GenBank/DDBJ whole genome shotgun (WGS) entry which is preliminary data.</text>
</comment>
<reference evidence="2 3" key="1">
    <citation type="submission" date="2018-05" db="EMBL/GenBank/DDBJ databases">
        <title>Evolution of GPA BGCs.</title>
        <authorList>
            <person name="Waglechner N."/>
            <person name="Wright G.D."/>
        </authorList>
    </citation>
    <scope>NUCLEOTIDE SEQUENCE [LARGE SCALE GENOMIC DNA]</scope>
    <source>
        <strain evidence="2 3">DSM 5908</strain>
    </source>
</reference>
<feature type="domain" description="Shedu protein SduA C-terminal" evidence="1">
    <location>
        <begin position="187"/>
        <end position="336"/>
    </location>
</feature>
<dbReference type="OrthoDB" id="5148202at2"/>